<dbReference type="Gene3D" id="1.10.760.10">
    <property type="entry name" value="Cytochrome c-like domain"/>
    <property type="match status" value="2"/>
</dbReference>
<feature type="chain" id="PRO_5020980889" evidence="5">
    <location>
        <begin position="21"/>
        <end position="345"/>
    </location>
</feature>
<evidence type="ECO:0000313" key="8">
    <source>
        <dbReference type="Proteomes" id="UP000291236"/>
    </source>
</evidence>
<dbReference type="RefSeq" id="WP_130607993.1">
    <property type="nucleotide sequence ID" value="NZ_AP019368.1"/>
</dbReference>
<protein>
    <submittedName>
        <fullName evidence="7">Cytochrome C signal peptide protein</fullName>
    </submittedName>
</protein>
<evidence type="ECO:0000256" key="5">
    <source>
        <dbReference type="SAM" id="SignalP"/>
    </source>
</evidence>
<dbReference type="AlphaFoldDB" id="A0A4P2VLX3"/>
<dbReference type="InterPro" id="IPR009056">
    <property type="entry name" value="Cyt_c-like_dom"/>
</dbReference>
<feature type="domain" description="Cytochrome c" evidence="6">
    <location>
        <begin position="204"/>
        <end position="297"/>
    </location>
</feature>
<dbReference type="GO" id="GO:0020037">
    <property type="term" value="F:heme binding"/>
    <property type="evidence" value="ECO:0007669"/>
    <property type="project" value="InterPro"/>
</dbReference>
<keyword evidence="2 4" id="KW-0479">Metal-binding</keyword>
<gene>
    <name evidence="7" type="ORF">JCM31447_14370</name>
</gene>
<dbReference type="KEGG" id="sbf:JCM31447_14370"/>
<dbReference type="InterPro" id="IPR036909">
    <property type="entry name" value="Cyt_c-like_dom_sf"/>
</dbReference>
<dbReference type="PANTHER" id="PTHR35008:SF8">
    <property type="entry name" value="ALCOHOL DEHYDROGENASE CYTOCHROME C SUBUNIT"/>
    <property type="match status" value="1"/>
</dbReference>
<dbReference type="Proteomes" id="UP000291236">
    <property type="component" value="Chromosome"/>
</dbReference>
<evidence type="ECO:0000256" key="2">
    <source>
        <dbReference type="ARBA" id="ARBA00022723"/>
    </source>
</evidence>
<evidence type="ECO:0000313" key="7">
    <source>
        <dbReference type="EMBL" id="BBH52994.1"/>
    </source>
</evidence>
<keyword evidence="8" id="KW-1185">Reference proteome</keyword>
<feature type="signal peptide" evidence="5">
    <location>
        <begin position="1"/>
        <end position="20"/>
    </location>
</feature>
<proteinExistence type="predicted"/>
<evidence type="ECO:0000256" key="1">
    <source>
        <dbReference type="ARBA" id="ARBA00022617"/>
    </source>
</evidence>
<dbReference type="EMBL" id="AP019368">
    <property type="protein sequence ID" value="BBH52994.1"/>
    <property type="molecule type" value="Genomic_DNA"/>
</dbReference>
<keyword evidence="1 4" id="KW-0349">Heme</keyword>
<dbReference type="GO" id="GO:0009055">
    <property type="term" value="F:electron transfer activity"/>
    <property type="evidence" value="ECO:0007669"/>
    <property type="project" value="InterPro"/>
</dbReference>
<dbReference type="PROSITE" id="PS51007">
    <property type="entry name" value="CYTC"/>
    <property type="match status" value="1"/>
</dbReference>
<organism evidence="7 8">
    <name type="scientific">Fluviispira sanaruensis</name>
    <dbReference type="NCBI Taxonomy" id="2493639"/>
    <lineage>
        <taxon>Bacteria</taxon>
        <taxon>Pseudomonadati</taxon>
        <taxon>Bdellovibrionota</taxon>
        <taxon>Oligoflexia</taxon>
        <taxon>Silvanigrellales</taxon>
        <taxon>Silvanigrellaceae</taxon>
        <taxon>Fluviispira</taxon>
    </lineage>
</organism>
<dbReference type="InterPro" id="IPR051459">
    <property type="entry name" value="Cytochrome_c-type_DH"/>
</dbReference>
<dbReference type="SUPFAM" id="SSF46626">
    <property type="entry name" value="Cytochrome c"/>
    <property type="match status" value="2"/>
</dbReference>
<name>A0A4P2VLX3_FLUSA</name>
<dbReference type="OrthoDB" id="9808312at2"/>
<sequence length="345" mass="38956">MKAYKISCALLCAISSASFAQNSWDLKKYPLGTKITQVDEAKKLIEKIEKRKKQNWVEPNKNDIPKGKEGDNIRYGINLVTNTSQLIGPNAQNNNLRISANNLDCVHCHQSGPSGLPGTKKFSIPWINSKNEFPQLDIKSMTVKSIETIIRGMLGTNPQKMPDNSKEMVAIVAYINWLGSKTIPNMNMYFTKLDNNIHLPKRAADPVKGKGLYSTQCSSCHGEEGLGIKKPNFNKGEGYIFPPIAGNDTYSDGGHMYMIPLLTSFLYTNMPNGATHENPLLKIEDAYDISAYVNHSLSRKKEKNRVLLYPLKEYRPEGFAIPENFKDKKEFTKAKFGPFQTHFWW</sequence>
<evidence type="ECO:0000259" key="6">
    <source>
        <dbReference type="PROSITE" id="PS51007"/>
    </source>
</evidence>
<evidence type="ECO:0000256" key="4">
    <source>
        <dbReference type="PROSITE-ProRule" id="PRU00433"/>
    </source>
</evidence>
<accession>A0A4P2VLX3</accession>
<dbReference type="PANTHER" id="PTHR35008">
    <property type="entry name" value="BLL4482 PROTEIN-RELATED"/>
    <property type="match status" value="1"/>
</dbReference>
<reference evidence="7 8" key="1">
    <citation type="submission" date="2018-12" db="EMBL/GenBank/DDBJ databases">
        <title>Rubrispira sanarue gen. nov., sp., nov., a member of the order Silvanigrellales, isolated from a brackish lake in Hamamatsu Japan.</title>
        <authorList>
            <person name="Maejima Y."/>
            <person name="Iino T."/>
            <person name="Muraguchi Y."/>
            <person name="Fukuda K."/>
            <person name="Nojiri H."/>
            <person name="Ohkuma M."/>
            <person name="Moriuchi R."/>
            <person name="Dohra H."/>
            <person name="Kimbara K."/>
            <person name="Shintani M."/>
        </authorList>
    </citation>
    <scope>NUCLEOTIDE SEQUENCE [LARGE SCALE GENOMIC DNA]</scope>
    <source>
        <strain evidence="7 8">RF1110005</strain>
    </source>
</reference>
<dbReference type="GO" id="GO:0046872">
    <property type="term" value="F:metal ion binding"/>
    <property type="evidence" value="ECO:0007669"/>
    <property type="project" value="UniProtKB-KW"/>
</dbReference>
<dbReference type="Pfam" id="PF00034">
    <property type="entry name" value="Cytochrom_C"/>
    <property type="match status" value="1"/>
</dbReference>
<keyword evidence="5" id="KW-0732">Signal</keyword>
<keyword evidence="3 4" id="KW-0408">Iron</keyword>
<evidence type="ECO:0000256" key="3">
    <source>
        <dbReference type="ARBA" id="ARBA00023004"/>
    </source>
</evidence>